<dbReference type="SMART" id="SM00478">
    <property type="entry name" value="ENDO3c"/>
    <property type="match status" value="1"/>
</dbReference>
<evidence type="ECO:0000256" key="6">
    <source>
        <dbReference type="ARBA" id="ARBA00022728"/>
    </source>
</evidence>
<feature type="domain" description="HhH-GPD" evidence="18">
    <location>
        <begin position="13"/>
        <end position="182"/>
    </location>
</feature>
<dbReference type="GO" id="GO:0000245">
    <property type="term" value="P:spliceosomal complex assembly"/>
    <property type="evidence" value="ECO:0007669"/>
    <property type="project" value="InterPro"/>
</dbReference>
<dbReference type="SUPFAM" id="SSF48371">
    <property type="entry name" value="ARM repeat"/>
    <property type="match status" value="1"/>
</dbReference>
<feature type="compositionally biased region" description="Basic and acidic residues" evidence="17">
    <location>
        <begin position="280"/>
        <end position="292"/>
    </location>
</feature>
<dbReference type="InterPro" id="IPR016024">
    <property type="entry name" value="ARM-type_fold"/>
</dbReference>
<evidence type="ECO:0000256" key="15">
    <source>
        <dbReference type="ARBA" id="ARBA00023295"/>
    </source>
</evidence>
<dbReference type="GO" id="GO:0071014">
    <property type="term" value="C:post-mRNA release spliceosomal complex"/>
    <property type="evidence" value="ECO:0007669"/>
    <property type="project" value="EnsemblFungi"/>
</dbReference>
<keyword evidence="7" id="KW-0677">Repeat</keyword>
<dbReference type="Proteomes" id="UP000028545">
    <property type="component" value="Unassembled WGS sequence"/>
</dbReference>
<evidence type="ECO:0000256" key="8">
    <source>
        <dbReference type="ARBA" id="ARBA00022763"/>
    </source>
</evidence>
<keyword evidence="6" id="KW-0747">Spliceosome</keyword>
<evidence type="ECO:0000256" key="10">
    <source>
        <dbReference type="ARBA" id="ARBA00023187"/>
    </source>
</evidence>
<comment type="catalytic activity">
    <reaction evidence="16">
        <text>2'-deoxyribonucleotide-(2'-deoxyribose 5'-phosphate)-2'-deoxyribonucleotide-DNA = a 3'-end 2'-deoxyribonucleotide-(2,3-dehydro-2,3-deoxyribose 5'-phosphate)-DNA + a 5'-end 5'-phospho-2'-deoxyribonucleoside-DNA + H(+)</text>
        <dbReference type="Rhea" id="RHEA:66592"/>
        <dbReference type="Rhea" id="RHEA-COMP:13180"/>
        <dbReference type="Rhea" id="RHEA-COMP:16897"/>
        <dbReference type="Rhea" id="RHEA-COMP:17067"/>
        <dbReference type="ChEBI" id="CHEBI:15378"/>
        <dbReference type="ChEBI" id="CHEBI:136412"/>
        <dbReference type="ChEBI" id="CHEBI:157695"/>
        <dbReference type="ChEBI" id="CHEBI:167181"/>
        <dbReference type="EC" id="4.2.99.18"/>
    </reaction>
</comment>
<keyword evidence="5" id="KW-0507">mRNA processing</keyword>
<feature type="region of interest" description="Disordered" evidence="17">
    <location>
        <begin position="262"/>
        <end position="292"/>
    </location>
</feature>
<evidence type="ECO:0000256" key="16">
    <source>
        <dbReference type="ARBA" id="ARBA00044632"/>
    </source>
</evidence>
<reference evidence="19 20" key="1">
    <citation type="journal article" date="2014" name="Genome Announc.">
        <title>Draft genome sequence of the pathogenic fungus Scedosporium apiospermum.</title>
        <authorList>
            <person name="Vandeputte P."/>
            <person name="Ghamrawi S."/>
            <person name="Rechenmann M."/>
            <person name="Iltis A."/>
            <person name="Giraud S."/>
            <person name="Fleury M."/>
            <person name="Thornton C."/>
            <person name="Delhaes L."/>
            <person name="Meyer W."/>
            <person name="Papon N."/>
            <person name="Bouchara J.P."/>
        </authorList>
    </citation>
    <scope>NUCLEOTIDE SEQUENCE [LARGE SCALE GENOMIC DNA]</scope>
    <source>
        <strain evidence="19 20">IHEM 14462</strain>
    </source>
</reference>
<dbReference type="KEGG" id="sapo:SAPIO_CDS3240"/>
<evidence type="ECO:0000256" key="1">
    <source>
        <dbReference type="ARBA" id="ARBA00004123"/>
    </source>
</evidence>
<dbReference type="HOGENOM" id="CLU_002242_0_1_1"/>
<accession>A0A084GAC3</accession>
<dbReference type="Gene3D" id="1.10.340.30">
    <property type="entry name" value="Hypothetical protein, domain 2"/>
    <property type="match status" value="1"/>
</dbReference>
<evidence type="ECO:0000256" key="9">
    <source>
        <dbReference type="ARBA" id="ARBA00022801"/>
    </source>
</evidence>
<dbReference type="CDD" id="cd00056">
    <property type="entry name" value="ENDO3c"/>
    <property type="match status" value="1"/>
</dbReference>
<keyword evidence="13" id="KW-0539">Nucleus</keyword>
<evidence type="ECO:0000256" key="7">
    <source>
        <dbReference type="ARBA" id="ARBA00022737"/>
    </source>
</evidence>
<dbReference type="SUPFAM" id="SSF48150">
    <property type="entry name" value="DNA-glycosylase"/>
    <property type="match status" value="1"/>
</dbReference>
<dbReference type="GO" id="GO:0003729">
    <property type="term" value="F:mRNA binding"/>
    <property type="evidence" value="ECO:0007669"/>
    <property type="project" value="InterPro"/>
</dbReference>
<dbReference type="FunFam" id="1.25.10.10:FF:000069">
    <property type="entry name" value="Splicing factor 3B subunit 1"/>
    <property type="match status" value="1"/>
</dbReference>
<sequence length="1461" mass="162429">MVHKLCVAYGPLIGHIGDVPFHAFPEPEALTGEEVESQLRSLGFGYRAKYIAKTAQIVASKPKGWLNSLRNPDNPAFPQTPILDSCGNDPVITYKAAHTELLQLAGVGPKVADCVCLMGLGWAEAVPIDTHVWQIAQRDYKFGKGKTKTFSLSMYDAVGDFFRELWGKEAGWAHSVLFTADLRTFSDRAVKKEDVAAAVVKIEETAQKTVIPKKRRRDSLKIDGAPDIKLSTRELLQDDDQKMQPTMSDADFETIRKLQAERNAAKKSSRTFDPANQRSDSTKQKLTDSFDTDLYDRDGADKYAGYHTSIPAADEDDEVMEDGDSSRRLVGQYTAPKAVIDDITHGNGVDDDDLLAGRGERSTRIIDRETDYQKRRFDRVLTDTRADPFAANRQAGAPEDGTSYREVMEIRELEREEERVRREIASKQLGKVGEEGEHKEGVPTLKEGDKENAEAGPTEEVTAVRKRKKRWDVSSTAAEEPAPAEPVKAKRSRWDQAPAIPTPGEEAPKKKSRWDQAPVATPAAGQAAVTPAHPSQVGGALPPGFPVDARNMPISDEELDALLPGEDQGYKILVPPPGYEPVRAPAHRVAATPASQTGFMMQDPNAVRLSGKPMAAEIPGMGDLQFFKPEDMAYFGKLADGADENVLTVDQLKERKIMRLLLKVKNGTPPMRKTALRQLTDNARNFGAGPLFDQILPLLMEKTLEDQERHLLVKVIDRILYKLDDLVRPYVHKILVVIEPLLIDQDYYARVEGREIISNLSKAAGLATMISTMRPDIDHVDEYVRNTTARAFAVVASALGIPALLPFLRAVCRSKKSWQARHTGVKIVQQIPILMGCAVLPHLKGLVECIGPNLNDEQTKVRTVTSLAIAALAEASNPYGIESFDDILNPLWTGARKQRGKGLAGFLKAVGHIIPLMDEEYANYYTSQIMEILLREFSSPDEEMKKVVLKVVSQCSSTEGVTAGYLKEHVLDEFFKSFWVRRMALDKRIYRQVVETTVDLGQKVGASEILERIVVNLKDESEPYRKMTVETVEKVVASLGAADIGERLEERLIDGILHAFQEQSVEDIVMLNGFGSVVNALGTRCKPYLPQIVSTILWRLNNKSATVRQQAADLISRIAMVMKQCGEDALMGKLGIVLYEYLGEEYPEVLGSILGALRSIVTVVGIAQMQPPIRDLLPRLTPILRNRHEKVQENTIDLVGRIADRGPESVNAREWMRICFELLDMLKAHKKGIRRAANNTFGFIAKAIGPQDVLATLLNNLRVQERQSRVNTAVAIGIVAETCAPFTVLPALMNEYRVPELNVQNGVLKSLSFLFEYIGEMAKDYVYAVTPLLEDALIDRDQVHRQTAASVVKHIALGVVGLGCEDAMVHLLNLLYPNLFETSPHVIDRIIEAIEAIRMAVGPGIVMNYVWAGLFHPARKVRQPYWRLYNDAYVQCADAMVPYYPNLSEEKIDRPELAIIL</sequence>
<dbReference type="Pfam" id="PF22646">
    <property type="entry name" value="PPP2R1A-like_HEAT"/>
    <property type="match status" value="1"/>
</dbReference>
<dbReference type="GeneID" id="27722312"/>
<evidence type="ECO:0000256" key="3">
    <source>
        <dbReference type="ARBA" id="ARBA00010679"/>
    </source>
</evidence>
<evidence type="ECO:0000256" key="17">
    <source>
        <dbReference type="SAM" id="MobiDB-lite"/>
    </source>
</evidence>
<dbReference type="GO" id="GO:0000702">
    <property type="term" value="F:oxidized base lesion DNA N-glycosylase activity"/>
    <property type="evidence" value="ECO:0007669"/>
    <property type="project" value="UniProtKB-ARBA"/>
</dbReference>
<keyword evidence="15" id="KW-0326">Glycosidase</keyword>
<dbReference type="Pfam" id="PF08920">
    <property type="entry name" value="SF3b1"/>
    <property type="match status" value="1"/>
</dbReference>
<comment type="similarity">
    <text evidence="2">Belongs to the SF3B1 family.</text>
</comment>
<evidence type="ECO:0000256" key="11">
    <source>
        <dbReference type="ARBA" id="ARBA00023204"/>
    </source>
</evidence>
<dbReference type="PANTHER" id="PTHR12097">
    <property type="entry name" value="SPLICING FACTOR 3B, SUBUNIT 1-RELATED"/>
    <property type="match status" value="1"/>
</dbReference>
<keyword evidence="9" id="KW-0378">Hydrolase</keyword>
<dbReference type="GO" id="GO:0140727">
    <property type="term" value="P:siRNA-mediated pericentric heterochromatin formation"/>
    <property type="evidence" value="ECO:0007669"/>
    <property type="project" value="EnsemblFungi"/>
</dbReference>
<name>A0A084GAC3_PSEDA</name>
<comment type="caution">
    <text evidence="19">The sequence shown here is derived from an EMBL/GenBank/DDBJ whole genome shotgun (WGS) entry which is preliminary data.</text>
</comment>
<dbReference type="OMA" id="VIMARRE"/>
<dbReference type="OrthoDB" id="438939at2759"/>
<evidence type="ECO:0000256" key="2">
    <source>
        <dbReference type="ARBA" id="ARBA00005754"/>
    </source>
</evidence>
<comment type="similarity">
    <text evidence="3">Belongs to the type-1 OGG1 family.</text>
</comment>
<evidence type="ECO:0000313" key="19">
    <source>
        <dbReference type="EMBL" id="KEZ44285.1"/>
    </source>
</evidence>
<dbReference type="VEuPathDB" id="FungiDB:SAPIO_CDS3240"/>
<evidence type="ECO:0000259" key="18">
    <source>
        <dbReference type="SMART" id="SM00478"/>
    </source>
</evidence>
<protein>
    <recommendedName>
        <fullName evidence="4">DNA-(apurinic or apyrimidinic site) lyase</fullName>
        <ecNumber evidence="4">4.2.99.18</ecNumber>
    </recommendedName>
</protein>
<gene>
    <name evidence="19" type="ORF">SAPIO_CDS3240</name>
</gene>
<dbReference type="GO" id="GO:0005686">
    <property type="term" value="C:U2 snRNP"/>
    <property type="evidence" value="ECO:0007669"/>
    <property type="project" value="EnsemblFungi"/>
</dbReference>
<dbReference type="GO" id="GO:0045292">
    <property type="term" value="P:mRNA cis splicing, via spliceosome"/>
    <property type="evidence" value="ECO:0007669"/>
    <property type="project" value="EnsemblFungi"/>
</dbReference>
<evidence type="ECO:0000256" key="12">
    <source>
        <dbReference type="ARBA" id="ARBA00023239"/>
    </source>
</evidence>
<evidence type="ECO:0000256" key="4">
    <source>
        <dbReference type="ARBA" id="ARBA00012720"/>
    </source>
</evidence>
<dbReference type="FunFam" id="1.25.10.10:FF:000066">
    <property type="entry name" value="Splicing factor 3B subunit 1"/>
    <property type="match status" value="1"/>
</dbReference>
<dbReference type="InterPro" id="IPR038737">
    <property type="entry name" value="SF3b_su1-like"/>
</dbReference>
<dbReference type="InterPro" id="IPR054573">
    <property type="entry name" value="PP2A/SF3B1-like_HEAT"/>
</dbReference>
<evidence type="ECO:0000256" key="5">
    <source>
        <dbReference type="ARBA" id="ARBA00022664"/>
    </source>
</evidence>
<dbReference type="EC" id="4.2.99.18" evidence="4"/>
<dbReference type="Gene3D" id="1.10.1670.10">
    <property type="entry name" value="Helix-hairpin-Helix base-excision DNA repair enzymes (C-terminal)"/>
    <property type="match status" value="1"/>
</dbReference>
<feature type="compositionally biased region" description="Basic and acidic residues" evidence="17">
    <location>
        <begin position="432"/>
        <end position="453"/>
    </location>
</feature>
<comment type="subcellular location">
    <subcellularLocation>
        <location evidence="1">Nucleus</location>
    </subcellularLocation>
</comment>
<dbReference type="InterPro" id="IPR011989">
    <property type="entry name" value="ARM-like"/>
</dbReference>
<dbReference type="InterPro" id="IPR003265">
    <property type="entry name" value="HhH-GPD_domain"/>
</dbReference>
<evidence type="ECO:0000256" key="13">
    <source>
        <dbReference type="ARBA" id="ARBA00023242"/>
    </source>
</evidence>
<dbReference type="InterPro" id="IPR011257">
    <property type="entry name" value="DNA_glycosylase"/>
</dbReference>
<dbReference type="RefSeq" id="XP_016644084.1">
    <property type="nucleotide sequence ID" value="XM_016786078.1"/>
</dbReference>
<dbReference type="Pfam" id="PF00730">
    <property type="entry name" value="HhH-GPD"/>
    <property type="match status" value="1"/>
</dbReference>
<dbReference type="FunFam" id="1.25.10.10:FF:000810">
    <property type="entry name" value="Splicing factor 3B subunit 1"/>
    <property type="match status" value="1"/>
</dbReference>
<dbReference type="GO" id="GO:0006285">
    <property type="term" value="P:base-excision repair, AP site formation"/>
    <property type="evidence" value="ECO:0007669"/>
    <property type="project" value="UniProtKB-ARBA"/>
</dbReference>
<dbReference type="EMBL" id="JOWA01000088">
    <property type="protein sequence ID" value="KEZ44285.1"/>
    <property type="molecule type" value="Genomic_DNA"/>
</dbReference>
<keyword evidence="20" id="KW-1185">Reference proteome</keyword>
<keyword evidence="12" id="KW-0456">Lyase</keyword>
<keyword evidence="14" id="KW-0511">Multifunctional enzyme</keyword>
<evidence type="ECO:0000256" key="14">
    <source>
        <dbReference type="ARBA" id="ARBA00023268"/>
    </source>
</evidence>
<feature type="region of interest" description="Disordered" evidence="17">
    <location>
        <begin position="426"/>
        <end position="543"/>
    </location>
</feature>
<keyword evidence="10" id="KW-0508">mRNA splicing</keyword>
<dbReference type="InterPro" id="IPR023170">
    <property type="entry name" value="HhH_base_excis_C"/>
</dbReference>
<feature type="compositionally biased region" description="Low complexity" evidence="17">
    <location>
        <begin position="516"/>
        <end position="532"/>
    </location>
</feature>
<evidence type="ECO:0000313" key="20">
    <source>
        <dbReference type="Proteomes" id="UP000028545"/>
    </source>
</evidence>
<dbReference type="FunFam" id="1.10.1670.10:FF:000005">
    <property type="entry name" value="N-glycosylase/DNA lyase OGG1"/>
    <property type="match status" value="1"/>
</dbReference>
<dbReference type="Gene3D" id="1.25.10.10">
    <property type="entry name" value="Leucine-rich Repeat Variant"/>
    <property type="match status" value="3"/>
</dbReference>
<proteinExistence type="inferred from homology"/>
<organism evidence="19 20">
    <name type="scientific">Pseudallescheria apiosperma</name>
    <name type="common">Scedosporium apiospermum</name>
    <dbReference type="NCBI Taxonomy" id="563466"/>
    <lineage>
        <taxon>Eukaryota</taxon>
        <taxon>Fungi</taxon>
        <taxon>Dikarya</taxon>
        <taxon>Ascomycota</taxon>
        <taxon>Pezizomycotina</taxon>
        <taxon>Sordariomycetes</taxon>
        <taxon>Hypocreomycetidae</taxon>
        <taxon>Microascales</taxon>
        <taxon>Microascaceae</taxon>
        <taxon>Scedosporium</taxon>
    </lineage>
</organism>
<dbReference type="GO" id="GO:0140078">
    <property type="term" value="F:class I DNA-(apurinic or apyrimidinic site) endonuclease activity"/>
    <property type="evidence" value="ECO:0007669"/>
    <property type="project" value="UniProtKB-EC"/>
</dbReference>
<keyword evidence="11" id="KW-0234">DNA repair</keyword>
<keyword evidence="8" id="KW-0227">DNA damage</keyword>
<dbReference type="InterPro" id="IPR015016">
    <property type="entry name" value="SF3b_su1"/>
</dbReference>